<dbReference type="PROSITE" id="PS00108">
    <property type="entry name" value="PROTEIN_KINASE_ST"/>
    <property type="match status" value="1"/>
</dbReference>
<evidence type="ECO:0000256" key="9">
    <source>
        <dbReference type="ARBA" id="ARBA00048679"/>
    </source>
</evidence>
<protein>
    <recommendedName>
        <fullName evidence="2">non-specific serine/threonine protein kinase</fullName>
        <ecNumber evidence="2">2.7.11.1</ecNumber>
    </recommendedName>
</protein>
<dbReference type="SUPFAM" id="SSF56112">
    <property type="entry name" value="Protein kinase-like (PK-like)"/>
    <property type="match status" value="1"/>
</dbReference>
<comment type="caution">
    <text evidence="13">The sequence shown here is derived from an EMBL/GenBank/DDBJ whole genome shotgun (WGS) entry which is preliminary data.</text>
</comment>
<reference evidence="13 14" key="1">
    <citation type="submission" date="2016-11" db="EMBL/GenBank/DDBJ databases">
        <title>The macronuclear genome of Stentor coeruleus: a giant cell with tiny introns.</title>
        <authorList>
            <person name="Slabodnick M."/>
            <person name="Ruby J.G."/>
            <person name="Reiff S.B."/>
            <person name="Swart E.C."/>
            <person name="Gosai S."/>
            <person name="Prabakaran S."/>
            <person name="Witkowska E."/>
            <person name="Larue G.E."/>
            <person name="Fisher S."/>
            <person name="Freeman R.M."/>
            <person name="Gunawardena J."/>
            <person name="Chu W."/>
            <person name="Stover N.A."/>
            <person name="Gregory B.D."/>
            <person name="Nowacki M."/>
            <person name="Derisi J."/>
            <person name="Roy S.W."/>
            <person name="Marshall W.F."/>
            <person name="Sood P."/>
        </authorList>
    </citation>
    <scope>NUCLEOTIDE SEQUENCE [LARGE SCALE GENOMIC DNA]</scope>
    <source>
        <strain evidence="13">WM001</strain>
    </source>
</reference>
<dbReference type="Proteomes" id="UP000187209">
    <property type="component" value="Unassembled WGS sequence"/>
</dbReference>
<name>A0A1R2CIY7_9CILI</name>
<organism evidence="13 14">
    <name type="scientific">Stentor coeruleus</name>
    <dbReference type="NCBI Taxonomy" id="5963"/>
    <lineage>
        <taxon>Eukaryota</taxon>
        <taxon>Sar</taxon>
        <taxon>Alveolata</taxon>
        <taxon>Ciliophora</taxon>
        <taxon>Postciliodesmatophora</taxon>
        <taxon>Heterotrichea</taxon>
        <taxon>Heterotrichida</taxon>
        <taxon>Stentoridae</taxon>
        <taxon>Stentor</taxon>
    </lineage>
</organism>
<dbReference type="PROSITE" id="PS00107">
    <property type="entry name" value="PROTEIN_KINASE_ATP"/>
    <property type="match status" value="1"/>
</dbReference>
<dbReference type="InterPro" id="IPR000719">
    <property type="entry name" value="Prot_kinase_dom"/>
</dbReference>
<keyword evidence="5 10" id="KW-0547">Nucleotide-binding</keyword>
<keyword evidence="14" id="KW-1185">Reference proteome</keyword>
<evidence type="ECO:0000256" key="11">
    <source>
        <dbReference type="RuleBase" id="RU000304"/>
    </source>
</evidence>
<dbReference type="OrthoDB" id="248923at2759"/>
<dbReference type="FunFam" id="3.30.200.20:FF:000097">
    <property type="entry name" value="Probable serine/threonine-protein kinase nek1"/>
    <property type="match status" value="1"/>
</dbReference>
<dbReference type="PANTHER" id="PTHR44899:SF6">
    <property type="entry name" value="SERINE_THREONINE PROTEIN KINASE"/>
    <property type="match status" value="1"/>
</dbReference>
<evidence type="ECO:0000256" key="6">
    <source>
        <dbReference type="ARBA" id="ARBA00022777"/>
    </source>
</evidence>
<evidence type="ECO:0000256" key="5">
    <source>
        <dbReference type="ARBA" id="ARBA00022741"/>
    </source>
</evidence>
<comment type="similarity">
    <text evidence="1">Belongs to the protein kinase superfamily. NEK Ser/Thr protein kinase family. NIMA subfamily.</text>
</comment>
<dbReference type="InterPro" id="IPR051131">
    <property type="entry name" value="NEK_Ser/Thr_kinase_NIMA"/>
</dbReference>
<dbReference type="PANTHER" id="PTHR44899">
    <property type="entry name" value="CAMK FAMILY PROTEIN KINASE"/>
    <property type="match status" value="1"/>
</dbReference>
<evidence type="ECO:0000256" key="8">
    <source>
        <dbReference type="ARBA" id="ARBA00047899"/>
    </source>
</evidence>
<gene>
    <name evidence="13" type="ORF">SteCoe_9025</name>
</gene>
<dbReference type="PROSITE" id="PS50011">
    <property type="entry name" value="PROTEIN_KINASE_DOM"/>
    <property type="match status" value="1"/>
</dbReference>
<accession>A0A1R2CIY7</accession>
<dbReference type="EC" id="2.7.11.1" evidence="2"/>
<sequence length="409" mass="47434">MSLINFEILSKLGDGAYSTVYKVKRIADGEIYALKKVKMQNLNKKEKKNALNEVRILASINHPNIISYKEAFFDDSGSLCLIMEYADNGDLYQKIVRHKKRGKYLSENFIWKTFTQITKGLKTLHELNILHRDMKSANVFLNMNGTVKLGDMNVSKVTKDGLLYTQTGTPYYASPEVWQDKPYNTKSDIWSLGCVLYEAAALHPPFRADDMQGLFDKVVKGEYPLIQPHYSRDLRFIIRQLLQIEPSKRPSCEQILRIPAVQRHLVMVTDISDNLSEKNHLRDSIKMVDYKNIPESLPSPKYSIRHHSEIPQLTKSPSKSFRLESKRSYVFKNISYTQENKKAYKEILKKSYKALKIPKIKYPNKQSPQAIRKLRDIEEYLSMPKSLPPTDRLKKLRDAYLAKPIKLII</sequence>
<comment type="catalytic activity">
    <reaction evidence="8">
        <text>L-threonyl-[protein] + ATP = O-phospho-L-threonyl-[protein] + ADP + H(+)</text>
        <dbReference type="Rhea" id="RHEA:46608"/>
        <dbReference type="Rhea" id="RHEA-COMP:11060"/>
        <dbReference type="Rhea" id="RHEA-COMP:11605"/>
        <dbReference type="ChEBI" id="CHEBI:15378"/>
        <dbReference type="ChEBI" id="CHEBI:30013"/>
        <dbReference type="ChEBI" id="CHEBI:30616"/>
        <dbReference type="ChEBI" id="CHEBI:61977"/>
        <dbReference type="ChEBI" id="CHEBI:456216"/>
        <dbReference type="EC" id="2.7.11.1"/>
    </reaction>
</comment>
<dbReference type="InterPro" id="IPR008271">
    <property type="entry name" value="Ser/Thr_kinase_AS"/>
</dbReference>
<dbReference type="InterPro" id="IPR017441">
    <property type="entry name" value="Protein_kinase_ATP_BS"/>
</dbReference>
<dbReference type="AlphaFoldDB" id="A0A1R2CIY7"/>
<feature type="domain" description="Protein kinase" evidence="12">
    <location>
        <begin position="6"/>
        <end position="267"/>
    </location>
</feature>
<dbReference type="Pfam" id="PF00069">
    <property type="entry name" value="Pkinase"/>
    <property type="match status" value="1"/>
</dbReference>
<evidence type="ECO:0000313" key="13">
    <source>
        <dbReference type="EMBL" id="OMJ88920.1"/>
    </source>
</evidence>
<dbReference type="Gene3D" id="1.10.510.10">
    <property type="entry name" value="Transferase(Phosphotransferase) domain 1"/>
    <property type="match status" value="1"/>
</dbReference>
<evidence type="ECO:0000256" key="3">
    <source>
        <dbReference type="ARBA" id="ARBA00022527"/>
    </source>
</evidence>
<evidence type="ECO:0000256" key="10">
    <source>
        <dbReference type="PROSITE-ProRule" id="PRU10141"/>
    </source>
</evidence>
<keyword evidence="3 11" id="KW-0723">Serine/threonine-protein kinase</keyword>
<feature type="binding site" evidence="10">
    <location>
        <position position="35"/>
    </location>
    <ligand>
        <name>ATP</name>
        <dbReference type="ChEBI" id="CHEBI:30616"/>
    </ligand>
</feature>
<dbReference type="Gene3D" id="3.30.200.20">
    <property type="entry name" value="Phosphorylase Kinase, domain 1"/>
    <property type="match status" value="1"/>
</dbReference>
<evidence type="ECO:0000256" key="4">
    <source>
        <dbReference type="ARBA" id="ARBA00022679"/>
    </source>
</evidence>
<dbReference type="EMBL" id="MPUH01000138">
    <property type="protein sequence ID" value="OMJ88920.1"/>
    <property type="molecule type" value="Genomic_DNA"/>
</dbReference>
<evidence type="ECO:0000256" key="2">
    <source>
        <dbReference type="ARBA" id="ARBA00012513"/>
    </source>
</evidence>
<evidence type="ECO:0000256" key="7">
    <source>
        <dbReference type="ARBA" id="ARBA00022840"/>
    </source>
</evidence>
<evidence type="ECO:0000256" key="1">
    <source>
        <dbReference type="ARBA" id="ARBA00010886"/>
    </source>
</evidence>
<comment type="catalytic activity">
    <reaction evidence="9">
        <text>L-seryl-[protein] + ATP = O-phospho-L-seryl-[protein] + ADP + H(+)</text>
        <dbReference type="Rhea" id="RHEA:17989"/>
        <dbReference type="Rhea" id="RHEA-COMP:9863"/>
        <dbReference type="Rhea" id="RHEA-COMP:11604"/>
        <dbReference type="ChEBI" id="CHEBI:15378"/>
        <dbReference type="ChEBI" id="CHEBI:29999"/>
        <dbReference type="ChEBI" id="CHEBI:30616"/>
        <dbReference type="ChEBI" id="CHEBI:83421"/>
        <dbReference type="ChEBI" id="CHEBI:456216"/>
        <dbReference type="EC" id="2.7.11.1"/>
    </reaction>
</comment>
<proteinExistence type="inferred from homology"/>
<keyword evidence="7 10" id="KW-0067">ATP-binding</keyword>
<evidence type="ECO:0000313" key="14">
    <source>
        <dbReference type="Proteomes" id="UP000187209"/>
    </source>
</evidence>
<dbReference type="GO" id="GO:0004674">
    <property type="term" value="F:protein serine/threonine kinase activity"/>
    <property type="evidence" value="ECO:0007669"/>
    <property type="project" value="UniProtKB-KW"/>
</dbReference>
<keyword evidence="4" id="KW-0808">Transferase</keyword>
<dbReference type="GO" id="GO:0005524">
    <property type="term" value="F:ATP binding"/>
    <property type="evidence" value="ECO:0007669"/>
    <property type="project" value="UniProtKB-UniRule"/>
</dbReference>
<keyword evidence="6" id="KW-0418">Kinase</keyword>
<dbReference type="InterPro" id="IPR011009">
    <property type="entry name" value="Kinase-like_dom_sf"/>
</dbReference>
<evidence type="ECO:0000259" key="12">
    <source>
        <dbReference type="PROSITE" id="PS50011"/>
    </source>
</evidence>
<dbReference type="SMART" id="SM00220">
    <property type="entry name" value="S_TKc"/>
    <property type="match status" value="1"/>
</dbReference>